<comment type="caution">
    <text evidence="1">The sequence shown here is derived from an EMBL/GenBank/DDBJ whole genome shotgun (WGS) entry which is preliminary data.</text>
</comment>
<reference evidence="2" key="1">
    <citation type="submission" date="2017-03" db="EMBL/GenBank/DDBJ databases">
        <title>Phytopthora megakarya and P. palmivora, two closely related causual agents of cacao black pod achieved similar genome size and gene model numbers by different mechanisms.</title>
        <authorList>
            <person name="Ali S."/>
            <person name="Shao J."/>
            <person name="Larry D.J."/>
            <person name="Kronmiller B."/>
            <person name="Shen D."/>
            <person name="Strem M.D."/>
            <person name="Melnick R.L."/>
            <person name="Guiltinan M.J."/>
            <person name="Tyler B.M."/>
            <person name="Meinhardt L.W."/>
            <person name="Bailey B.A."/>
        </authorList>
    </citation>
    <scope>NUCLEOTIDE SEQUENCE [LARGE SCALE GENOMIC DNA]</scope>
    <source>
        <strain evidence="2">zdho120</strain>
    </source>
</reference>
<name>A0A225X0M5_9STRA</name>
<sequence>MTPFFVNFARHPRVPAMLAVGHPTESRDFTLDSTPANTPVLQRVSQSEAIVNAVTRAQAKKSLAAPRDAASQLAEWTERSLIDPARAPEAHQPATHLANYAPRPLAVSADHSEVSEFALQRQSITRFVRDALQSAMDKQTENADKHGRKNMASFHTDNVCIQISTVTNLGTNKLDPPFIGPFTVVNYRRCVHSGYPVLTAPAPTFYVGRLKCYYPAEIPDAEHGTTAVERESSVFHDGLDAPSGNQIHVPAGSGELQVEHFLEHAFSKTLSLANSSRFDCRSCSVVRSTRHAASSARSDPR</sequence>
<keyword evidence="2" id="KW-1185">Reference proteome</keyword>
<dbReference type="Proteomes" id="UP000198211">
    <property type="component" value="Unassembled WGS sequence"/>
</dbReference>
<dbReference type="EMBL" id="NBNE01000112">
    <property type="protein sequence ID" value="OWZ22750.1"/>
    <property type="molecule type" value="Genomic_DNA"/>
</dbReference>
<dbReference type="AlphaFoldDB" id="A0A225X0M5"/>
<accession>A0A225X0M5</accession>
<protein>
    <submittedName>
        <fullName evidence="1">Polyprotein</fullName>
    </submittedName>
</protein>
<evidence type="ECO:0000313" key="1">
    <source>
        <dbReference type="EMBL" id="OWZ22750.1"/>
    </source>
</evidence>
<evidence type="ECO:0000313" key="2">
    <source>
        <dbReference type="Proteomes" id="UP000198211"/>
    </source>
</evidence>
<proteinExistence type="predicted"/>
<dbReference type="OrthoDB" id="128527at2759"/>
<gene>
    <name evidence="1" type="ORF">PHMEG_0002492</name>
</gene>
<organism evidence="1 2">
    <name type="scientific">Phytophthora megakarya</name>
    <dbReference type="NCBI Taxonomy" id="4795"/>
    <lineage>
        <taxon>Eukaryota</taxon>
        <taxon>Sar</taxon>
        <taxon>Stramenopiles</taxon>
        <taxon>Oomycota</taxon>
        <taxon>Peronosporomycetes</taxon>
        <taxon>Peronosporales</taxon>
        <taxon>Peronosporaceae</taxon>
        <taxon>Phytophthora</taxon>
    </lineage>
</organism>